<keyword evidence="5" id="KW-0539">Nucleus</keyword>
<keyword evidence="8" id="KW-1185">Reference proteome</keyword>
<name>A0AA40D9F4_9PEZI</name>
<dbReference type="CDD" id="cd12148">
    <property type="entry name" value="fungal_TF_MHR"/>
    <property type="match status" value="1"/>
</dbReference>
<gene>
    <name evidence="7" type="ORF">QBC41DRAFT_124298</name>
</gene>
<dbReference type="EMBL" id="JAULSY010000059">
    <property type="protein sequence ID" value="KAK0668249.1"/>
    <property type="molecule type" value="Genomic_DNA"/>
</dbReference>
<keyword evidence="4" id="KW-0804">Transcription</keyword>
<dbReference type="SUPFAM" id="SSF57701">
    <property type="entry name" value="Zn2/Cys6 DNA-binding domain"/>
    <property type="match status" value="1"/>
</dbReference>
<comment type="caution">
    <text evidence="7">The sequence shown here is derived from an EMBL/GenBank/DDBJ whole genome shotgun (WGS) entry which is preliminary data.</text>
</comment>
<evidence type="ECO:0000313" key="8">
    <source>
        <dbReference type="Proteomes" id="UP001174997"/>
    </source>
</evidence>
<dbReference type="SMART" id="SM00066">
    <property type="entry name" value="GAL4"/>
    <property type="match status" value="1"/>
</dbReference>
<feature type="domain" description="Zn(2)-C6 fungal-type" evidence="6">
    <location>
        <begin position="22"/>
        <end position="52"/>
    </location>
</feature>
<dbReference type="InterPro" id="IPR001138">
    <property type="entry name" value="Zn2Cys6_DnaBD"/>
</dbReference>
<dbReference type="Proteomes" id="UP001174997">
    <property type="component" value="Unassembled WGS sequence"/>
</dbReference>
<evidence type="ECO:0000256" key="1">
    <source>
        <dbReference type="ARBA" id="ARBA00004123"/>
    </source>
</evidence>
<dbReference type="InterPro" id="IPR036864">
    <property type="entry name" value="Zn2-C6_fun-type_DNA-bd_sf"/>
</dbReference>
<proteinExistence type="predicted"/>
<sequence>MSNASSPVATSPQPDVQKASRVCLNCKRKKKRCDKALPSCTRCVDSYQVCQHEDDIVPGNTVAAGYLYGGVSSPLGNPVQLHRQSPLAWGGSVRPSLVASIRSADNINLYALQCVFDILENRQGIEQTTSAFFEGPNASWFSIIDRSNFERLLGDLWTNPSAETCVLILCMSLISRPTISSPNPTPMRDAVYQSAKALLSLVQSQSSHPMSTSFLQAELLVAMYEYSQALPQQAYLSVGRCFQMSRALGWQDKSYWSLESMAAMPKILKLHSILWWAMVYIDNHLNVAYQEPRYPLHAPVLGLDFEIPRPETFDQFAPPALQLPIPGVGAYRDGNSHSIDGMVFPEATSAFNLNTGLRQLDQPLMLSERHEELSDAVWQHTLDVFQAPWSTGDRSGAMGTNLIAMLKLNQPGLLAGSVGTGPRFSSAAEHIRKTMVYLHNEASNLPSFQERLARGRVAPFWAFAVYYASLLLISHGETELHTPDWLQKVIDMKNLLHICAGRWKIAERYVYLLDQQLGVRLGAYAG</sequence>
<evidence type="ECO:0000259" key="6">
    <source>
        <dbReference type="PROSITE" id="PS50048"/>
    </source>
</evidence>
<dbReference type="PANTHER" id="PTHR47338:SF20">
    <property type="entry name" value="ZN(II)2CYS6 TRANSCRIPTION FACTOR (EUROFUNG)"/>
    <property type="match status" value="1"/>
</dbReference>
<accession>A0AA40D9F4</accession>
<organism evidence="7 8">
    <name type="scientific">Cercophora samala</name>
    <dbReference type="NCBI Taxonomy" id="330535"/>
    <lineage>
        <taxon>Eukaryota</taxon>
        <taxon>Fungi</taxon>
        <taxon>Dikarya</taxon>
        <taxon>Ascomycota</taxon>
        <taxon>Pezizomycotina</taxon>
        <taxon>Sordariomycetes</taxon>
        <taxon>Sordariomycetidae</taxon>
        <taxon>Sordariales</taxon>
        <taxon>Lasiosphaeriaceae</taxon>
        <taxon>Cercophora</taxon>
    </lineage>
</organism>
<dbReference type="PANTHER" id="PTHR47338">
    <property type="entry name" value="ZN(II)2CYS6 TRANSCRIPTION FACTOR (EUROFUNG)-RELATED"/>
    <property type="match status" value="1"/>
</dbReference>
<dbReference type="InterPro" id="IPR007219">
    <property type="entry name" value="XnlR_reg_dom"/>
</dbReference>
<reference evidence="7" key="1">
    <citation type="submission" date="2023-06" db="EMBL/GenBank/DDBJ databases">
        <title>Genome-scale phylogeny and comparative genomics of the fungal order Sordariales.</title>
        <authorList>
            <consortium name="Lawrence Berkeley National Laboratory"/>
            <person name="Hensen N."/>
            <person name="Bonometti L."/>
            <person name="Westerberg I."/>
            <person name="Brannstrom I.O."/>
            <person name="Guillou S."/>
            <person name="Cros-Aarteil S."/>
            <person name="Calhoun S."/>
            <person name="Haridas S."/>
            <person name="Kuo A."/>
            <person name="Mondo S."/>
            <person name="Pangilinan J."/>
            <person name="Riley R."/>
            <person name="Labutti K."/>
            <person name="Andreopoulos B."/>
            <person name="Lipzen A."/>
            <person name="Chen C."/>
            <person name="Yanf M."/>
            <person name="Daum C."/>
            <person name="Ng V."/>
            <person name="Clum A."/>
            <person name="Steindorff A."/>
            <person name="Ohm R."/>
            <person name="Martin F."/>
            <person name="Silar P."/>
            <person name="Natvig D."/>
            <person name="Lalanne C."/>
            <person name="Gautier V."/>
            <person name="Ament-Velasquez S.L."/>
            <person name="Kruys A."/>
            <person name="Hutchinson M.I."/>
            <person name="Powell A.J."/>
            <person name="Barry K."/>
            <person name="Miller A.N."/>
            <person name="Grigoriev I.V."/>
            <person name="Debuchy R."/>
            <person name="Gladieux P."/>
            <person name="Thoren M.H."/>
            <person name="Johannesson H."/>
        </authorList>
    </citation>
    <scope>NUCLEOTIDE SEQUENCE</scope>
    <source>
        <strain evidence="7">CBS 307.81</strain>
    </source>
</reference>
<keyword evidence="2" id="KW-0479">Metal-binding</keyword>
<protein>
    <recommendedName>
        <fullName evidence="6">Zn(2)-C6 fungal-type domain-containing protein</fullName>
    </recommendedName>
</protein>
<dbReference type="GO" id="GO:0000981">
    <property type="term" value="F:DNA-binding transcription factor activity, RNA polymerase II-specific"/>
    <property type="evidence" value="ECO:0007669"/>
    <property type="project" value="InterPro"/>
</dbReference>
<dbReference type="Pfam" id="PF00172">
    <property type="entry name" value="Zn_clus"/>
    <property type="match status" value="1"/>
</dbReference>
<evidence type="ECO:0000256" key="5">
    <source>
        <dbReference type="ARBA" id="ARBA00023242"/>
    </source>
</evidence>
<dbReference type="Pfam" id="PF04082">
    <property type="entry name" value="Fungal_trans"/>
    <property type="match status" value="1"/>
</dbReference>
<dbReference type="GO" id="GO:0003677">
    <property type="term" value="F:DNA binding"/>
    <property type="evidence" value="ECO:0007669"/>
    <property type="project" value="InterPro"/>
</dbReference>
<evidence type="ECO:0000256" key="2">
    <source>
        <dbReference type="ARBA" id="ARBA00022723"/>
    </source>
</evidence>
<dbReference type="GO" id="GO:0008270">
    <property type="term" value="F:zinc ion binding"/>
    <property type="evidence" value="ECO:0007669"/>
    <property type="project" value="InterPro"/>
</dbReference>
<dbReference type="PROSITE" id="PS50048">
    <property type="entry name" value="ZN2_CY6_FUNGAL_2"/>
    <property type="match status" value="1"/>
</dbReference>
<evidence type="ECO:0000256" key="3">
    <source>
        <dbReference type="ARBA" id="ARBA00023015"/>
    </source>
</evidence>
<dbReference type="Gene3D" id="4.10.240.10">
    <property type="entry name" value="Zn(2)-C6 fungal-type DNA-binding domain"/>
    <property type="match status" value="1"/>
</dbReference>
<dbReference type="InterPro" id="IPR050815">
    <property type="entry name" value="TF_fung"/>
</dbReference>
<comment type="subcellular location">
    <subcellularLocation>
        <location evidence="1">Nucleus</location>
    </subcellularLocation>
</comment>
<dbReference type="PROSITE" id="PS00463">
    <property type="entry name" value="ZN2_CY6_FUNGAL_1"/>
    <property type="match status" value="1"/>
</dbReference>
<evidence type="ECO:0000313" key="7">
    <source>
        <dbReference type="EMBL" id="KAK0668249.1"/>
    </source>
</evidence>
<dbReference type="GO" id="GO:0005634">
    <property type="term" value="C:nucleus"/>
    <property type="evidence" value="ECO:0007669"/>
    <property type="project" value="UniProtKB-SubCell"/>
</dbReference>
<dbReference type="GO" id="GO:0006351">
    <property type="term" value="P:DNA-templated transcription"/>
    <property type="evidence" value="ECO:0007669"/>
    <property type="project" value="InterPro"/>
</dbReference>
<dbReference type="AlphaFoldDB" id="A0AA40D9F4"/>
<evidence type="ECO:0000256" key="4">
    <source>
        <dbReference type="ARBA" id="ARBA00023163"/>
    </source>
</evidence>
<keyword evidence="3" id="KW-0805">Transcription regulation</keyword>